<feature type="coiled-coil region" evidence="1">
    <location>
        <begin position="230"/>
        <end position="264"/>
    </location>
</feature>
<dbReference type="STRING" id="225004.SAMN02745152_01474"/>
<name>A0A1T4P7V3_9SPIR</name>
<organism evidence="2 3">
    <name type="scientific">Treponema berlinense</name>
    <dbReference type="NCBI Taxonomy" id="225004"/>
    <lineage>
        <taxon>Bacteria</taxon>
        <taxon>Pseudomonadati</taxon>
        <taxon>Spirochaetota</taxon>
        <taxon>Spirochaetia</taxon>
        <taxon>Spirochaetales</taxon>
        <taxon>Treponemataceae</taxon>
        <taxon>Treponema</taxon>
    </lineage>
</organism>
<dbReference type="Proteomes" id="UP000190395">
    <property type="component" value="Unassembled WGS sequence"/>
</dbReference>
<dbReference type="EMBL" id="FUXC01000008">
    <property type="protein sequence ID" value="SJZ87623.1"/>
    <property type="molecule type" value="Genomic_DNA"/>
</dbReference>
<keyword evidence="3" id="KW-1185">Reference proteome</keyword>
<evidence type="ECO:0000313" key="3">
    <source>
        <dbReference type="Proteomes" id="UP000190395"/>
    </source>
</evidence>
<accession>A0A1T4P7V3</accession>
<dbReference type="AlphaFoldDB" id="A0A1T4P7V3"/>
<dbReference type="OrthoDB" id="361198at2"/>
<dbReference type="Pfam" id="PF13174">
    <property type="entry name" value="TPR_6"/>
    <property type="match status" value="1"/>
</dbReference>
<reference evidence="2 3" key="1">
    <citation type="submission" date="2017-02" db="EMBL/GenBank/DDBJ databases">
        <authorList>
            <person name="Peterson S.W."/>
        </authorList>
    </citation>
    <scope>NUCLEOTIDE SEQUENCE [LARGE SCALE GENOMIC DNA]</scope>
    <source>
        <strain evidence="2 3">ATCC BAA-909</strain>
    </source>
</reference>
<dbReference type="InterPro" id="IPR011990">
    <property type="entry name" value="TPR-like_helical_dom_sf"/>
</dbReference>
<proteinExistence type="predicted"/>
<dbReference type="RefSeq" id="WP_078931212.1">
    <property type="nucleotide sequence ID" value="NZ_FUXC01000008.1"/>
</dbReference>
<dbReference type="GeneID" id="303367706"/>
<dbReference type="Gene3D" id="1.25.40.10">
    <property type="entry name" value="Tetratricopeptide repeat domain"/>
    <property type="match status" value="1"/>
</dbReference>
<evidence type="ECO:0000313" key="2">
    <source>
        <dbReference type="EMBL" id="SJZ87623.1"/>
    </source>
</evidence>
<dbReference type="SUPFAM" id="SSF48452">
    <property type="entry name" value="TPR-like"/>
    <property type="match status" value="1"/>
</dbReference>
<gene>
    <name evidence="2" type="ORF">SAMN02745152_01474</name>
</gene>
<evidence type="ECO:0000256" key="1">
    <source>
        <dbReference type="SAM" id="Coils"/>
    </source>
</evidence>
<dbReference type="InterPro" id="IPR019734">
    <property type="entry name" value="TPR_rpt"/>
</dbReference>
<protein>
    <submittedName>
        <fullName evidence="2">Tetratricopeptide repeat-containing protein</fullName>
    </submittedName>
</protein>
<sequence>MFVRTLCGQNQNGLKRICVFFAAVFFAAGSVFCQKYSAEQEQGFEAFRKNDWASAMFFLRKAGSLPEGFDEETLYLLVMSEINACEYSDALSDVNVFLQSFKKSQYLPYMHFQKGRVLHLLERNEEAVLVLSDFCHLYPDSELYAAALYWVAECFYDEYNFDSARALYERVVSDFPADSKAGDCRYRLEMIAQREREEKLIYLLKVTGEENLSAREEYERQIKLYQSQDKMGLRKSLADSQNRIAELEAELAEQKKANSALEMKVKNFGEAISSQNVFEEKKDGEIGGKTSVPKTDPEIEALKQKALFLQFLLEEK</sequence>
<keyword evidence="1" id="KW-0175">Coiled coil</keyword>